<dbReference type="Proteomes" id="UP000316096">
    <property type="component" value="Unassembled WGS sequence"/>
</dbReference>
<dbReference type="RefSeq" id="WP_141952378.1">
    <property type="nucleotide sequence ID" value="NZ_VFOZ01000001.1"/>
</dbReference>
<sequence>MSETLTLQAVVDGEFRTELLADPAAFGLSVSDLPAPVEQPDQEALGFWTEGVAAMEIYACQTSCSWGPITAVCDGTTK</sequence>
<dbReference type="InterPro" id="IPR048275">
    <property type="entry name" value="Cinnamycin_RiPP"/>
</dbReference>
<dbReference type="OrthoDB" id="3482080at2"/>
<dbReference type="EMBL" id="VFOZ01000001">
    <property type="protein sequence ID" value="TQL94789.1"/>
    <property type="molecule type" value="Genomic_DNA"/>
</dbReference>
<keyword evidence="2" id="KW-1185">Reference proteome</keyword>
<dbReference type="InterPro" id="IPR046016">
    <property type="entry name" value="Dur/DurB-like"/>
</dbReference>
<gene>
    <name evidence="1" type="ORF">FB559_0271</name>
</gene>
<protein>
    <submittedName>
        <fullName evidence="1">Uncharacterized protein</fullName>
    </submittedName>
</protein>
<evidence type="ECO:0000313" key="2">
    <source>
        <dbReference type="Proteomes" id="UP000316096"/>
    </source>
</evidence>
<name>A0A543CCI6_9ACTN</name>
<organism evidence="1 2">
    <name type="scientific">Actinoallomurus bryophytorum</name>
    <dbReference type="NCBI Taxonomy" id="1490222"/>
    <lineage>
        <taxon>Bacteria</taxon>
        <taxon>Bacillati</taxon>
        <taxon>Actinomycetota</taxon>
        <taxon>Actinomycetes</taxon>
        <taxon>Streptosporangiales</taxon>
        <taxon>Thermomonosporaceae</taxon>
        <taxon>Actinoallomurus</taxon>
    </lineage>
</organism>
<comment type="caution">
    <text evidence="1">The sequence shown here is derived from an EMBL/GenBank/DDBJ whole genome shotgun (WGS) entry which is preliminary data.</text>
</comment>
<dbReference type="AlphaFoldDB" id="A0A543CCI6"/>
<accession>A0A543CCI6</accession>
<evidence type="ECO:0000313" key="1">
    <source>
        <dbReference type="EMBL" id="TQL94789.1"/>
    </source>
</evidence>
<proteinExistence type="predicted"/>
<dbReference type="NCBIfam" id="NF033431">
    <property type="entry name" value="cinnamycin_RiPP"/>
    <property type="match status" value="1"/>
</dbReference>
<reference evidence="1 2" key="1">
    <citation type="submission" date="2019-06" db="EMBL/GenBank/DDBJ databases">
        <title>Sequencing the genomes of 1000 actinobacteria strains.</title>
        <authorList>
            <person name="Klenk H.-P."/>
        </authorList>
    </citation>
    <scope>NUCLEOTIDE SEQUENCE [LARGE SCALE GENOMIC DNA]</scope>
    <source>
        <strain evidence="1 2">DSM 102200</strain>
    </source>
</reference>
<dbReference type="Pfam" id="PF19398">
    <property type="entry name" value="DurB-like"/>
    <property type="match status" value="1"/>
</dbReference>